<dbReference type="InterPro" id="IPR022300">
    <property type="entry name" value="PPK2-rel_1"/>
</dbReference>
<evidence type="ECO:0000256" key="2">
    <source>
        <dbReference type="ARBA" id="ARBA00022679"/>
    </source>
</evidence>
<dbReference type="InterPro" id="IPR027417">
    <property type="entry name" value="P-loop_NTPase"/>
</dbReference>
<dbReference type="EMBL" id="JRLY01000010">
    <property type="protein sequence ID" value="KGO92397.1"/>
    <property type="molecule type" value="Genomic_DNA"/>
</dbReference>
<accession>A0A0A2MIC1</accession>
<dbReference type="NCBIfam" id="TIGR03709">
    <property type="entry name" value="PPK2_rel_1"/>
    <property type="match status" value="1"/>
</dbReference>
<evidence type="ECO:0000259" key="4">
    <source>
        <dbReference type="Pfam" id="PF03976"/>
    </source>
</evidence>
<dbReference type="GO" id="GO:0006797">
    <property type="term" value="P:polyphosphate metabolic process"/>
    <property type="evidence" value="ECO:0007669"/>
    <property type="project" value="InterPro"/>
</dbReference>
<sequence>MKDVNTADFKITSKFSITDTPTTIDTGCSDLKTHDALKKVSKKLGKLQDKMYANNRYSVLVCLQGMDTSGKDSLIREVFRRFNARGVNVYSFKTPSGAELEHDYLWRHYIALPERGKFSVFNRSHYENVLITRVHPEYILNENLPGINSVDDIPKNIWKQRFEQINNFEKHIAQNGVVVFKFFLHLSKEEQRQRLLRRLNKPEHNWKFAPADLEERELWDDYQKYYEDAINHTSKDDAPWYVIPADNKETARYLVAKTIYDALKKYDDIKEPEVNEEVLEHINAYKKKLNEEE</sequence>
<dbReference type="OrthoDB" id="9775224at2"/>
<organism evidence="5 6">
    <name type="scientific">Flavobacterium subsaxonicum WB 4.1-42 = DSM 21790</name>
    <dbReference type="NCBI Taxonomy" id="1121898"/>
    <lineage>
        <taxon>Bacteria</taxon>
        <taxon>Pseudomonadati</taxon>
        <taxon>Bacteroidota</taxon>
        <taxon>Flavobacteriia</taxon>
        <taxon>Flavobacteriales</taxon>
        <taxon>Flavobacteriaceae</taxon>
        <taxon>Flavobacterium</taxon>
    </lineage>
</organism>
<proteinExistence type="inferred from homology"/>
<feature type="domain" description="Polyphosphate kinase-2-related" evidence="4">
    <location>
        <begin position="33"/>
        <end position="267"/>
    </location>
</feature>
<dbReference type="RefSeq" id="WP_026990201.1">
    <property type="nucleotide sequence ID" value="NZ_AUGP01000017.1"/>
</dbReference>
<dbReference type="Pfam" id="PF03976">
    <property type="entry name" value="PPK2"/>
    <property type="match status" value="1"/>
</dbReference>
<dbReference type="GO" id="GO:0008976">
    <property type="term" value="F:polyphosphate kinase activity"/>
    <property type="evidence" value="ECO:0007669"/>
    <property type="project" value="InterPro"/>
</dbReference>
<dbReference type="AlphaFoldDB" id="A0A0A2MIC1"/>
<gene>
    <name evidence="5" type="ORF">Q766_13115</name>
</gene>
<reference evidence="5 6" key="1">
    <citation type="submission" date="2013-09" db="EMBL/GenBank/DDBJ databases">
        <authorList>
            <person name="Zeng Z."/>
            <person name="Chen C."/>
        </authorList>
    </citation>
    <scope>NUCLEOTIDE SEQUENCE [LARGE SCALE GENOMIC DNA]</scope>
    <source>
        <strain evidence="5 6">WB 4.1-42</strain>
    </source>
</reference>
<dbReference type="PANTHER" id="PTHR34383:SF3">
    <property type="entry name" value="POLYPHOSPHATE:AMP PHOSPHOTRANSFERASE"/>
    <property type="match status" value="1"/>
</dbReference>
<dbReference type="eggNOG" id="COG2326">
    <property type="taxonomic scope" value="Bacteria"/>
</dbReference>
<comment type="similarity">
    <text evidence="1">Belongs to the polyphosphate kinase 2 (PPK2) family. Class I subfamily.</text>
</comment>
<evidence type="ECO:0000313" key="5">
    <source>
        <dbReference type="EMBL" id="KGO92397.1"/>
    </source>
</evidence>
<dbReference type="InterPro" id="IPR022488">
    <property type="entry name" value="PPK2-related"/>
</dbReference>
<evidence type="ECO:0000256" key="3">
    <source>
        <dbReference type="ARBA" id="ARBA00022777"/>
    </source>
</evidence>
<keyword evidence="2 5" id="KW-0808">Transferase</keyword>
<dbReference type="InterPro" id="IPR016898">
    <property type="entry name" value="Polyphosphate_phosphotransfera"/>
</dbReference>
<evidence type="ECO:0000256" key="1">
    <source>
        <dbReference type="ARBA" id="ARBA00009924"/>
    </source>
</evidence>
<dbReference type="SUPFAM" id="SSF52540">
    <property type="entry name" value="P-loop containing nucleoside triphosphate hydrolases"/>
    <property type="match status" value="1"/>
</dbReference>
<evidence type="ECO:0000313" key="6">
    <source>
        <dbReference type="Proteomes" id="UP000030111"/>
    </source>
</evidence>
<keyword evidence="6" id="KW-1185">Reference proteome</keyword>
<dbReference type="Proteomes" id="UP000030111">
    <property type="component" value="Unassembled WGS sequence"/>
</dbReference>
<protein>
    <submittedName>
        <fullName evidence="5">Phosphate:nucleotide phosphotransferase</fullName>
    </submittedName>
</protein>
<name>A0A0A2MIC1_9FLAO</name>
<comment type="caution">
    <text evidence="5">The sequence shown here is derived from an EMBL/GenBank/DDBJ whole genome shotgun (WGS) entry which is preliminary data.</text>
</comment>
<dbReference type="PIRSF" id="PIRSF028756">
    <property type="entry name" value="PPK2_prd"/>
    <property type="match status" value="1"/>
</dbReference>
<dbReference type="PANTHER" id="PTHR34383">
    <property type="entry name" value="POLYPHOSPHATE:AMP PHOSPHOTRANSFERASE-RELATED"/>
    <property type="match status" value="1"/>
</dbReference>
<keyword evidence="3" id="KW-0418">Kinase</keyword>
<dbReference type="STRING" id="1121898.GCA_000422725_01309"/>
<dbReference type="Gene3D" id="3.40.50.300">
    <property type="entry name" value="P-loop containing nucleotide triphosphate hydrolases"/>
    <property type="match status" value="1"/>
</dbReference>